<keyword evidence="7" id="KW-1185">Reference proteome</keyword>
<keyword evidence="2 3" id="KW-0732">Signal</keyword>
<feature type="chain" id="PRO_5044697383" evidence="3">
    <location>
        <begin position="23"/>
        <end position="244"/>
    </location>
</feature>
<dbReference type="EMBL" id="JAGYPE020000045">
    <property type="protein sequence ID" value="MCH6267955.1"/>
    <property type="molecule type" value="Genomic_DNA"/>
</dbReference>
<evidence type="ECO:0000313" key="5">
    <source>
        <dbReference type="EMBL" id="MBS4185425.1"/>
    </source>
</evidence>
<proteinExistence type="predicted"/>
<evidence type="ECO:0000259" key="4">
    <source>
        <dbReference type="PROSITE" id="PS51677"/>
    </source>
</evidence>
<dbReference type="CDD" id="cd10918">
    <property type="entry name" value="CE4_NodB_like_5s_6s"/>
    <property type="match status" value="1"/>
</dbReference>
<name>A0A942YD56_9BACI</name>
<gene>
    <name evidence="6" type="ORF">KHB02_020730</name>
    <name evidence="5" type="ORF">KHB02_28995</name>
</gene>
<reference evidence="5" key="1">
    <citation type="submission" date="2021-05" db="EMBL/GenBank/DDBJ databases">
        <title>Novel Bacillus species.</title>
        <authorList>
            <person name="Liu G."/>
        </authorList>
    </citation>
    <scope>NUCLEOTIDE SEQUENCE</scope>
    <source>
        <strain evidence="5 7">FJAT-50051</strain>
    </source>
</reference>
<evidence type="ECO:0000256" key="2">
    <source>
        <dbReference type="ARBA" id="ARBA00022729"/>
    </source>
</evidence>
<dbReference type="RefSeq" id="WP_213145222.1">
    <property type="nucleotide sequence ID" value="NZ_JAGYPE020000045.1"/>
</dbReference>
<comment type="subcellular location">
    <subcellularLocation>
        <location evidence="1">Secreted</location>
    </subcellularLocation>
</comment>
<evidence type="ECO:0000313" key="7">
    <source>
        <dbReference type="Proteomes" id="UP000677265"/>
    </source>
</evidence>
<organism evidence="5">
    <name type="scientific">Neobacillus citreus</name>
    <dbReference type="NCBI Taxonomy" id="2833578"/>
    <lineage>
        <taxon>Bacteria</taxon>
        <taxon>Bacillati</taxon>
        <taxon>Bacillota</taxon>
        <taxon>Bacilli</taxon>
        <taxon>Bacillales</taxon>
        <taxon>Bacillaceae</taxon>
        <taxon>Neobacillus</taxon>
    </lineage>
</organism>
<feature type="domain" description="NodB homology" evidence="4">
    <location>
        <begin position="80"/>
        <end position="244"/>
    </location>
</feature>
<evidence type="ECO:0000313" key="6">
    <source>
        <dbReference type="EMBL" id="MCH6267955.1"/>
    </source>
</evidence>
<dbReference type="GO" id="GO:0005576">
    <property type="term" value="C:extracellular region"/>
    <property type="evidence" value="ECO:0007669"/>
    <property type="project" value="UniProtKB-SubCell"/>
</dbReference>
<comment type="caution">
    <text evidence="5">The sequence shown here is derived from an EMBL/GenBank/DDBJ whole genome shotgun (WGS) entry which is preliminary data.</text>
</comment>
<protein>
    <submittedName>
        <fullName evidence="5">Polysaccharide deacetylase family protein</fullName>
    </submittedName>
</protein>
<dbReference type="Proteomes" id="UP000677265">
    <property type="component" value="Unassembled WGS sequence"/>
</dbReference>
<evidence type="ECO:0000256" key="1">
    <source>
        <dbReference type="ARBA" id="ARBA00004613"/>
    </source>
</evidence>
<accession>A0A942YD56</accession>
<dbReference type="PANTHER" id="PTHR34216">
    <property type="match status" value="1"/>
</dbReference>
<dbReference type="InterPro" id="IPR002509">
    <property type="entry name" value="NODB_dom"/>
</dbReference>
<dbReference type="PROSITE" id="PS51677">
    <property type="entry name" value="NODB"/>
    <property type="match status" value="1"/>
</dbReference>
<dbReference type="GO" id="GO:0005975">
    <property type="term" value="P:carbohydrate metabolic process"/>
    <property type="evidence" value="ECO:0007669"/>
    <property type="project" value="InterPro"/>
</dbReference>
<dbReference type="AlphaFoldDB" id="A0A942YD56"/>
<sequence length="244" mass="28442">MKKFLLAVSYLLLLVFPDRAMAAKKVPILIYHSIEEYSGHGQKELYVRPENFEKQMTYLRDHGFTLLTFERWADQEKVDKPIFITFDDGYKNNLNVYYIFQKLETERFNPTGTFFIISDFIERPNRLSPSDLKMLASSGLISIQSHTATHPELSKIADYEYELNHSKKKIEKITGKSVIALSYPFGDFDEKVVEETKKYYTYGLTTTPGPYTKTGIKNELYLLPRTYIKYSTTLEEFAKIVEAK</sequence>
<dbReference type="SUPFAM" id="SSF88713">
    <property type="entry name" value="Glycoside hydrolase/deacetylase"/>
    <property type="match status" value="1"/>
</dbReference>
<dbReference type="InterPro" id="IPR011330">
    <property type="entry name" value="Glyco_hydro/deAcase_b/a-brl"/>
</dbReference>
<dbReference type="InterPro" id="IPR051398">
    <property type="entry name" value="Polysacch_Deacetylase"/>
</dbReference>
<dbReference type="PANTHER" id="PTHR34216:SF3">
    <property type="entry name" value="POLY-BETA-1,6-N-ACETYL-D-GLUCOSAMINE N-DEACETYLASE"/>
    <property type="match status" value="1"/>
</dbReference>
<dbReference type="GO" id="GO:0016810">
    <property type="term" value="F:hydrolase activity, acting on carbon-nitrogen (but not peptide) bonds"/>
    <property type="evidence" value="ECO:0007669"/>
    <property type="project" value="InterPro"/>
</dbReference>
<dbReference type="Pfam" id="PF01522">
    <property type="entry name" value="Polysacc_deac_1"/>
    <property type="match status" value="1"/>
</dbReference>
<dbReference type="EMBL" id="JAGYPE010000005">
    <property type="protein sequence ID" value="MBS4185425.1"/>
    <property type="molecule type" value="Genomic_DNA"/>
</dbReference>
<evidence type="ECO:0000256" key="3">
    <source>
        <dbReference type="SAM" id="SignalP"/>
    </source>
</evidence>
<feature type="signal peptide" evidence="3">
    <location>
        <begin position="1"/>
        <end position="22"/>
    </location>
</feature>
<dbReference type="Gene3D" id="3.20.20.370">
    <property type="entry name" value="Glycoside hydrolase/deacetylase"/>
    <property type="match status" value="1"/>
</dbReference>